<gene>
    <name evidence="3" type="ORF">K8V65_02050</name>
</gene>
<evidence type="ECO:0000313" key="4">
    <source>
        <dbReference type="Proteomes" id="UP000780768"/>
    </source>
</evidence>
<dbReference type="SMART" id="SM01301">
    <property type="entry name" value="PTPlike_phytase"/>
    <property type="match status" value="1"/>
</dbReference>
<evidence type="ECO:0000256" key="1">
    <source>
        <dbReference type="SAM" id="SignalP"/>
    </source>
</evidence>
<dbReference type="Gene3D" id="3.90.190.10">
    <property type="entry name" value="Protein tyrosine phosphatase superfamily"/>
    <property type="match status" value="1"/>
</dbReference>
<feature type="chain" id="PRO_5036720231" evidence="1">
    <location>
        <begin position="27"/>
        <end position="313"/>
    </location>
</feature>
<comment type="caution">
    <text evidence="3">The sequence shown here is derived from an EMBL/GenBank/DDBJ whole genome shotgun (WGS) entry which is preliminary data.</text>
</comment>
<dbReference type="Gene3D" id="3.30.70.1690">
    <property type="match status" value="1"/>
</dbReference>
<accession>A0A921L8V1</accession>
<feature type="signal peptide" evidence="1">
    <location>
        <begin position="1"/>
        <end position="26"/>
    </location>
</feature>
<reference evidence="3" key="1">
    <citation type="journal article" date="2021" name="PeerJ">
        <title>Extensive microbial diversity within the chicken gut microbiome revealed by metagenomics and culture.</title>
        <authorList>
            <person name="Gilroy R."/>
            <person name="Ravi A."/>
            <person name="Getino M."/>
            <person name="Pursley I."/>
            <person name="Horton D.L."/>
            <person name="Alikhan N.F."/>
            <person name="Baker D."/>
            <person name="Gharbi K."/>
            <person name="Hall N."/>
            <person name="Watson M."/>
            <person name="Adriaenssens E.M."/>
            <person name="Foster-Nyarko E."/>
            <person name="Jarju S."/>
            <person name="Secka A."/>
            <person name="Antonio M."/>
            <person name="Oren A."/>
            <person name="Chaudhuri R.R."/>
            <person name="La Ragione R."/>
            <person name="Hildebrand F."/>
            <person name="Pallen M.J."/>
        </authorList>
    </citation>
    <scope>NUCLEOTIDE SEQUENCE</scope>
    <source>
        <strain evidence="3">7318</strain>
    </source>
</reference>
<dbReference type="EMBL" id="DYVR01000059">
    <property type="protein sequence ID" value="HJF84436.1"/>
    <property type="molecule type" value="Genomic_DNA"/>
</dbReference>
<sequence>MKVNLLSKKILGTFLATLICCSTALAAEPAEGVQILKYDRPANMSYLPDNFRTAQSIYKSADKNVPSREGLDKLRLSGSSFFAKKEFKEMMKYLPKEDVVILDLRNESHGYINDNAVSWYSRYKTINKGLNAAQIDKREHELLNNALNNKNIDIAIQNKDKSVKAFINEKVDSVMTEKEFVESQGVKYHRIPVVDYSAPTAQNADDFLAFYKSLPKNAWIHAHCEAGVGRTTIFLSMIDMLNNADKLSYDEIMSRQVLLGGEDVRKSSSSDPYKKANYPKRAAFTKHFYDYVKANPDLKMSYSAWAQQQGYQD</sequence>
<reference evidence="3" key="2">
    <citation type="submission" date="2021-09" db="EMBL/GenBank/DDBJ databases">
        <authorList>
            <person name="Gilroy R."/>
        </authorList>
    </citation>
    <scope>NUCLEOTIDE SEQUENCE</scope>
    <source>
        <strain evidence="3">7318</strain>
    </source>
</reference>
<name>A0A921L8V1_9FIRM</name>
<organism evidence="3 4">
    <name type="scientific">Megamonas hypermegale</name>
    <dbReference type="NCBI Taxonomy" id="158847"/>
    <lineage>
        <taxon>Bacteria</taxon>
        <taxon>Bacillati</taxon>
        <taxon>Bacillota</taxon>
        <taxon>Negativicutes</taxon>
        <taxon>Selenomonadales</taxon>
        <taxon>Selenomonadaceae</taxon>
        <taxon>Megamonas</taxon>
    </lineage>
</organism>
<proteinExistence type="predicted"/>
<evidence type="ECO:0000259" key="2">
    <source>
        <dbReference type="PROSITE" id="PS50056"/>
    </source>
</evidence>
<dbReference type="SUPFAM" id="SSF52799">
    <property type="entry name" value="(Phosphotyrosine protein) phosphatases II"/>
    <property type="match status" value="1"/>
</dbReference>
<keyword evidence="1" id="KW-0732">Signal</keyword>
<dbReference type="InterPro" id="IPR000387">
    <property type="entry name" value="Tyr_Pase_dom"/>
</dbReference>
<evidence type="ECO:0000313" key="3">
    <source>
        <dbReference type="EMBL" id="HJF84436.1"/>
    </source>
</evidence>
<protein>
    <submittedName>
        <fullName evidence="3">Protein tyrosine phosphatase</fullName>
    </submittedName>
</protein>
<dbReference type="Proteomes" id="UP000780768">
    <property type="component" value="Unassembled WGS sequence"/>
</dbReference>
<dbReference type="Pfam" id="PF14566">
    <property type="entry name" value="PTPlike_phytase"/>
    <property type="match status" value="1"/>
</dbReference>
<dbReference type="AlphaFoldDB" id="A0A921L8V1"/>
<dbReference type="PROSITE" id="PS50056">
    <property type="entry name" value="TYR_PHOSPHATASE_2"/>
    <property type="match status" value="1"/>
</dbReference>
<dbReference type="InterPro" id="IPR029021">
    <property type="entry name" value="Prot-tyrosine_phosphatase-like"/>
</dbReference>
<feature type="domain" description="Tyrosine specific protein phosphatases" evidence="2">
    <location>
        <begin position="205"/>
        <end position="253"/>
    </location>
</feature>